<organism evidence="2 3">
    <name type="scientific">Aspergillus wentii DTO 134E9</name>
    <dbReference type="NCBI Taxonomy" id="1073089"/>
    <lineage>
        <taxon>Eukaryota</taxon>
        <taxon>Fungi</taxon>
        <taxon>Dikarya</taxon>
        <taxon>Ascomycota</taxon>
        <taxon>Pezizomycotina</taxon>
        <taxon>Eurotiomycetes</taxon>
        <taxon>Eurotiomycetidae</taxon>
        <taxon>Eurotiales</taxon>
        <taxon>Aspergillaceae</taxon>
        <taxon>Aspergillus</taxon>
        <taxon>Aspergillus subgen. Cremei</taxon>
    </lineage>
</organism>
<keyword evidence="3" id="KW-1185">Reference proteome</keyword>
<gene>
    <name evidence="2" type="ORF">ASPWEDRAFT_185089</name>
</gene>
<evidence type="ECO:0000313" key="3">
    <source>
        <dbReference type="Proteomes" id="UP000184383"/>
    </source>
</evidence>
<dbReference type="EMBL" id="KV878214">
    <property type="protein sequence ID" value="OJJ32582.1"/>
    <property type="molecule type" value="Genomic_DNA"/>
</dbReference>
<reference evidence="3" key="1">
    <citation type="journal article" date="2017" name="Genome Biol.">
        <title>Comparative genomics reveals high biological diversity and specific adaptations in the industrially and medically important fungal genus Aspergillus.</title>
        <authorList>
            <person name="de Vries R.P."/>
            <person name="Riley R."/>
            <person name="Wiebenga A."/>
            <person name="Aguilar-Osorio G."/>
            <person name="Amillis S."/>
            <person name="Uchima C.A."/>
            <person name="Anderluh G."/>
            <person name="Asadollahi M."/>
            <person name="Askin M."/>
            <person name="Barry K."/>
            <person name="Battaglia E."/>
            <person name="Bayram O."/>
            <person name="Benocci T."/>
            <person name="Braus-Stromeyer S.A."/>
            <person name="Caldana C."/>
            <person name="Canovas D."/>
            <person name="Cerqueira G.C."/>
            <person name="Chen F."/>
            <person name="Chen W."/>
            <person name="Choi C."/>
            <person name="Clum A."/>
            <person name="Dos Santos R.A."/>
            <person name="Damasio A.R."/>
            <person name="Diallinas G."/>
            <person name="Emri T."/>
            <person name="Fekete E."/>
            <person name="Flipphi M."/>
            <person name="Freyberg S."/>
            <person name="Gallo A."/>
            <person name="Gournas C."/>
            <person name="Habgood R."/>
            <person name="Hainaut M."/>
            <person name="Harispe M.L."/>
            <person name="Henrissat B."/>
            <person name="Hilden K.S."/>
            <person name="Hope R."/>
            <person name="Hossain A."/>
            <person name="Karabika E."/>
            <person name="Karaffa L."/>
            <person name="Karanyi Z."/>
            <person name="Krasevec N."/>
            <person name="Kuo A."/>
            <person name="Kusch H."/>
            <person name="LaButti K."/>
            <person name="Lagendijk E.L."/>
            <person name="Lapidus A."/>
            <person name="Levasseur A."/>
            <person name="Lindquist E."/>
            <person name="Lipzen A."/>
            <person name="Logrieco A.F."/>
            <person name="MacCabe A."/>
            <person name="Maekelae M.R."/>
            <person name="Malavazi I."/>
            <person name="Melin P."/>
            <person name="Meyer V."/>
            <person name="Mielnichuk N."/>
            <person name="Miskei M."/>
            <person name="Molnar A.P."/>
            <person name="Mule G."/>
            <person name="Ngan C.Y."/>
            <person name="Orejas M."/>
            <person name="Orosz E."/>
            <person name="Ouedraogo J.P."/>
            <person name="Overkamp K.M."/>
            <person name="Park H.-S."/>
            <person name="Perrone G."/>
            <person name="Piumi F."/>
            <person name="Punt P.J."/>
            <person name="Ram A.F."/>
            <person name="Ramon A."/>
            <person name="Rauscher S."/>
            <person name="Record E."/>
            <person name="Riano-Pachon D.M."/>
            <person name="Robert V."/>
            <person name="Roehrig J."/>
            <person name="Ruller R."/>
            <person name="Salamov A."/>
            <person name="Salih N.S."/>
            <person name="Samson R.A."/>
            <person name="Sandor E."/>
            <person name="Sanguinetti M."/>
            <person name="Schuetze T."/>
            <person name="Sepcic K."/>
            <person name="Shelest E."/>
            <person name="Sherlock G."/>
            <person name="Sophianopoulou V."/>
            <person name="Squina F.M."/>
            <person name="Sun H."/>
            <person name="Susca A."/>
            <person name="Todd R.B."/>
            <person name="Tsang A."/>
            <person name="Unkles S.E."/>
            <person name="van de Wiele N."/>
            <person name="van Rossen-Uffink D."/>
            <person name="Oliveira J.V."/>
            <person name="Vesth T.C."/>
            <person name="Visser J."/>
            <person name="Yu J.-H."/>
            <person name="Zhou M."/>
            <person name="Andersen M.R."/>
            <person name="Archer D.B."/>
            <person name="Baker S.E."/>
            <person name="Benoit I."/>
            <person name="Brakhage A.A."/>
            <person name="Braus G.H."/>
            <person name="Fischer R."/>
            <person name="Frisvad J.C."/>
            <person name="Goldman G.H."/>
            <person name="Houbraken J."/>
            <person name="Oakley B."/>
            <person name="Pocsi I."/>
            <person name="Scazzocchio C."/>
            <person name="Seiboth B."/>
            <person name="vanKuyk P.A."/>
            <person name="Wortman J."/>
            <person name="Dyer P.S."/>
            <person name="Grigoriev I.V."/>
        </authorList>
    </citation>
    <scope>NUCLEOTIDE SEQUENCE [LARGE SCALE GENOMIC DNA]</scope>
    <source>
        <strain evidence="3">DTO 134E9</strain>
    </source>
</reference>
<name>A0A1L9RCE3_ASPWE</name>
<dbReference type="GeneID" id="63747907"/>
<feature type="region of interest" description="Disordered" evidence="1">
    <location>
        <begin position="1"/>
        <end position="92"/>
    </location>
</feature>
<dbReference type="Proteomes" id="UP000184383">
    <property type="component" value="Unassembled WGS sequence"/>
</dbReference>
<dbReference type="VEuPathDB" id="FungiDB:ASPWEDRAFT_185089"/>
<sequence>MISPDNTASDKHSFTIRSKHSIMMPDPIPEELTRRPSKKIISGSSAAATPQSIRVAESVGSQDKIRFPLTADQPDMPSSYEESPKLPIIAVE</sequence>
<evidence type="ECO:0000313" key="2">
    <source>
        <dbReference type="EMBL" id="OJJ32582.1"/>
    </source>
</evidence>
<protein>
    <submittedName>
        <fullName evidence="2">Uncharacterized protein</fullName>
    </submittedName>
</protein>
<proteinExistence type="predicted"/>
<feature type="compositionally biased region" description="Low complexity" evidence="1">
    <location>
        <begin position="39"/>
        <end position="48"/>
    </location>
</feature>
<dbReference type="RefSeq" id="XP_040686259.1">
    <property type="nucleotide sequence ID" value="XM_040832059.1"/>
</dbReference>
<accession>A0A1L9RCE3</accession>
<evidence type="ECO:0000256" key="1">
    <source>
        <dbReference type="SAM" id="MobiDB-lite"/>
    </source>
</evidence>
<dbReference type="AlphaFoldDB" id="A0A1L9RCE3"/>